<reference evidence="1" key="1">
    <citation type="submission" date="2024-05" db="EMBL/GenBank/DDBJ databases">
        <authorList>
            <person name="Cai S.Y."/>
            <person name="Jin L.M."/>
            <person name="Li H.R."/>
        </authorList>
    </citation>
    <scope>NUCLEOTIDE SEQUENCE</scope>
    <source>
        <strain evidence="1">A5-74</strain>
    </source>
</reference>
<protein>
    <recommendedName>
        <fullName evidence="2">Type IV toxin-antitoxin system AbiEi family antitoxin domain-containing protein</fullName>
    </recommendedName>
</protein>
<evidence type="ECO:0000313" key="1">
    <source>
        <dbReference type="EMBL" id="XCG61882.1"/>
    </source>
</evidence>
<dbReference type="RefSeq" id="WP_353647498.1">
    <property type="nucleotide sequence ID" value="NZ_CP159218.1"/>
</dbReference>
<evidence type="ECO:0008006" key="2">
    <source>
        <dbReference type="Google" id="ProtNLM"/>
    </source>
</evidence>
<sequence>MRNEDEERQSALARQWAGPYTCDDLRRNGIPLGTVRRGLITEGLVKLGRSAFYPAQLWEGATPWERFRLRSLGFALGSAPVDHLTGWSAAVLQGFPVWGTPPSVVTAIRHHPTASGTNRSRFAHIRTGIVPISNRWDRVRYRLTDPGFTAVDIARHGTPEQALTMIEHALRTGVQPDDLRSLTGQLRTYPGIRQASWALEHSDLRTESTLETLGRLAFLEAGREPPVSNVWIDTPEGAFRLDHLLPESGTVLEADGGLKLRTSEDPHAAMRRQVLRESAIRNHGFDVERYDWPIAAKNRRRIIELADRAARRQHGRPIPTDWTFDPPDRLKPWFATQQRLRAQERAASQHDQTTG</sequence>
<organism evidence="1">
    <name type="scientific">Nakamurella sp. A5-74</name>
    <dbReference type="NCBI Taxonomy" id="3158264"/>
    <lineage>
        <taxon>Bacteria</taxon>
        <taxon>Bacillati</taxon>
        <taxon>Actinomycetota</taxon>
        <taxon>Actinomycetes</taxon>
        <taxon>Nakamurellales</taxon>
        <taxon>Nakamurellaceae</taxon>
        <taxon>Nakamurella</taxon>
    </lineage>
</organism>
<name>A0AAU8DI78_9ACTN</name>
<accession>A0AAU8DI78</accession>
<gene>
    <name evidence="1" type="ORF">ABLG96_11335</name>
</gene>
<dbReference type="AlphaFoldDB" id="A0AAU8DI78"/>
<proteinExistence type="predicted"/>
<dbReference type="EMBL" id="CP159218">
    <property type="protein sequence ID" value="XCG61882.1"/>
    <property type="molecule type" value="Genomic_DNA"/>
</dbReference>